<proteinExistence type="predicted"/>
<protein>
    <submittedName>
        <fullName evidence="2">Uncharacterized protein</fullName>
    </submittedName>
</protein>
<accession>A0AAV4XPB9</accession>
<keyword evidence="3" id="KW-1185">Reference proteome</keyword>
<keyword evidence="1" id="KW-0472">Membrane</keyword>
<keyword evidence="1" id="KW-0812">Transmembrane</keyword>
<comment type="caution">
    <text evidence="2">The sequence shown here is derived from an EMBL/GenBank/DDBJ whole genome shotgun (WGS) entry which is preliminary data.</text>
</comment>
<reference evidence="2 3" key="1">
    <citation type="submission" date="2021-06" db="EMBL/GenBank/DDBJ databases">
        <title>Caerostris extrusa draft genome.</title>
        <authorList>
            <person name="Kono N."/>
            <person name="Arakawa K."/>
        </authorList>
    </citation>
    <scope>NUCLEOTIDE SEQUENCE [LARGE SCALE GENOMIC DNA]</scope>
</reference>
<name>A0AAV4XPB9_CAEEX</name>
<dbReference type="Proteomes" id="UP001054945">
    <property type="component" value="Unassembled WGS sequence"/>
</dbReference>
<sequence>MCAAKYCGSTYPSTRRIGTTREILRSSAHFADDYASRISNNCKAMRFKRENRKRSIILDVVPRQIVPDVLPPNNEQTERTYKITSFCYIIAFYVAFGCVLYLLSKYYPPSKLRRSANDSMLMYIEYID</sequence>
<dbReference type="EMBL" id="BPLR01000554">
    <property type="protein sequence ID" value="GIY95613.1"/>
    <property type="molecule type" value="Genomic_DNA"/>
</dbReference>
<feature type="transmembrane region" description="Helical" evidence="1">
    <location>
        <begin position="83"/>
        <end position="104"/>
    </location>
</feature>
<gene>
    <name evidence="2" type="ORF">CEXT_335441</name>
</gene>
<organism evidence="2 3">
    <name type="scientific">Caerostris extrusa</name>
    <name type="common">Bark spider</name>
    <name type="synonym">Caerostris bankana</name>
    <dbReference type="NCBI Taxonomy" id="172846"/>
    <lineage>
        <taxon>Eukaryota</taxon>
        <taxon>Metazoa</taxon>
        <taxon>Ecdysozoa</taxon>
        <taxon>Arthropoda</taxon>
        <taxon>Chelicerata</taxon>
        <taxon>Arachnida</taxon>
        <taxon>Araneae</taxon>
        <taxon>Araneomorphae</taxon>
        <taxon>Entelegynae</taxon>
        <taxon>Araneoidea</taxon>
        <taxon>Araneidae</taxon>
        <taxon>Caerostris</taxon>
    </lineage>
</organism>
<dbReference type="AlphaFoldDB" id="A0AAV4XPB9"/>
<evidence type="ECO:0000256" key="1">
    <source>
        <dbReference type="SAM" id="Phobius"/>
    </source>
</evidence>
<keyword evidence="1" id="KW-1133">Transmembrane helix</keyword>
<evidence type="ECO:0000313" key="2">
    <source>
        <dbReference type="EMBL" id="GIY95613.1"/>
    </source>
</evidence>
<evidence type="ECO:0000313" key="3">
    <source>
        <dbReference type="Proteomes" id="UP001054945"/>
    </source>
</evidence>